<protein>
    <submittedName>
        <fullName evidence="5">Polygalacturonase</fullName>
    </submittedName>
</protein>
<dbReference type="InterPro" id="IPR011050">
    <property type="entry name" value="Pectin_lyase_fold/virulence"/>
</dbReference>
<sequence>MDETTGRVRVERNGADGEPATDAFQRAIDAAADAGGGTVSVPSGEYVIGTIELASDVTIRLEAGATVKPARDRAAYVDAHVGPDGERPFVLADGVENVSIVGDGVFDGRGTEFMEMDAPIRQHSGESEGHPLVSNAPHRARQGEEFLSRERGTDGWPVAKPGFRPGPMFHFVDCDGVRIRDVTLRDMPAWTISLEGCVDADVRGVDIRNHELIPNCDGVAVVNSTNVHVSDCTIESCDDAITICAAAAGRPCESVTVTNCTLSSSACAIKFGSETAGDIRNCTFQNCVVSDTNRGLGIQHRDSGDIENVLFADIVVETGLLPGPWWGKGEPIYVTSVPRDDATELGTLRNVRFSNVVARSENGAFVYGHGDADVSGVRLHGVRLAIEGGEHADAVGGNADLQPTAVTAPIYELDVAAVHCENVADVALRDVSVEWGDDVPEYCTHAIRATDVDGLVVDGFSGRQAHRESAAAAIGLDGATDSAIRASRAAAGTGTFLSVADTEGDRLFANNDLVDAAESIDGDHEFRCTGNVPPVAYAGEKETGRRG</sequence>
<dbReference type="GO" id="GO:0004650">
    <property type="term" value="F:polygalacturonase activity"/>
    <property type="evidence" value="ECO:0007669"/>
    <property type="project" value="InterPro"/>
</dbReference>
<dbReference type="InterPro" id="IPR000743">
    <property type="entry name" value="Glyco_hydro_28"/>
</dbReference>
<dbReference type="SUPFAM" id="SSF51126">
    <property type="entry name" value="Pectin lyase-like"/>
    <property type="match status" value="1"/>
</dbReference>
<dbReference type="SMART" id="SM00710">
    <property type="entry name" value="PbH1"/>
    <property type="match status" value="5"/>
</dbReference>
<feature type="region of interest" description="Disordered" evidence="4">
    <location>
        <begin position="1"/>
        <end position="20"/>
    </location>
</feature>
<dbReference type="EMBL" id="FOIS01000005">
    <property type="protein sequence ID" value="SEW31627.1"/>
    <property type="molecule type" value="Genomic_DNA"/>
</dbReference>
<dbReference type="OrthoDB" id="339825at2157"/>
<dbReference type="STRING" id="1202768.SAMN05216285_4025"/>
<evidence type="ECO:0000256" key="3">
    <source>
        <dbReference type="ARBA" id="ARBA00023295"/>
    </source>
</evidence>
<reference evidence="6" key="1">
    <citation type="submission" date="2016-10" db="EMBL/GenBank/DDBJ databases">
        <authorList>
            <person name="Varghese N."/>
        </authorList>
    </citation>
    <scope>NUCLEOTIDE SEQUENCE [LARGE SCALE GENOMIC DNA]</scope>
    <source>
        <strain evidence="6">CGMCC 1.12284</strain>
    </source>
</reference>
<dbReference type="Gene3D" id="2.160.20.10">
    <property type="entry name" value="Single-stranded right-handed beta-helix, Pectin lyase-like"/>
    <property type="match status" value="1"/>
</dbReference>
<evidence type="ECO:0000313" key="5">
    <source>
        <dbReference type="EMBL" id="SEW31627.1"/>
    </source>
</evidence>
<keyword evidence="2" id="KW-0378">Hydrolase</keyword>
<organism evidence="5 6">
    <name type="scientific">Natrinema salifodinae</name>
    <dbReference type="NCBI Taxonomy" id="1202768"/>
    <lineage>
        <taxon>Archaea</taxon>
        <taxon>Methanobacteriati</taxon>
        <taxon>Methanobacteriota</taxon>
        <taxon>Stenosarchaea group</taxon>
        <taxon>Halobacteria</taxon>
        <taxon>Halobacteriales</taxon>
        <taxon>Natrialbaceae</taxon>
        <taxon>Natrinema</taxon>
    </lineage>
</organism>
<proteinExistence type="inferred from homology"/>
<keyword evidence="6" id="KW-1185">Reference proteome</keyword>
<accession>A0A1I0QVK9</accession>
<dbReference type="AlphaFoldDB" id="A0A1I0QVK9"/>
<dbReference type="RefSeq" id="WP_049991970.1">
    <property type="nucleotide sequence ID" value="NZ_FOIS01000005.1"/>
</dbReference>
<dbReference type="Pfam" id="PF00295">
    <property type="entry name" value="Glyco_hydro_28"/>
    <property type="match status" value="1"/>
</dbReference>
<evidence type="ECO:0000256" key="4">
    <source>
        <dbReference type="SAM" id="MobiDB-lite"/>
    </source>
</evidence>
<dbReference type="InterPro" id="IPR051801">
    <property type="entry name" value="GH28_Enzymes"/>
</dbReference>
<dbReference type="Proteomes" id="UP000183275">
    <property type="component" value="Unassembled WGS sequence"/>
</dbReference>
<evidence type="ECO:0000256" key="1">
    <source>
        <dbReference type="ARBA" id="ARBA00008834"/>
    </source>
</evidence>
<name>A0A1I0QVK9_9EURY</name>
<dbReference type="PANTHER" id="PTHR31339:SF0">
    <property type="entry name" value="PECTIN LYASE-LIKE SUPERFAMILY PROTEIN"/>
    <property type="match status" value="1"/>
</dbReference>
<gene>
    <name evidence="5" type="ORF">SAMN05216285_4025</name>
</gene>
<evidence type="ECO:0000313" key="6">
    <source>
        <dbReference type="Proteomes" id="UP000183275"/>
    </source>
</evidence>
<dbReference type="InterPro" id="IPR006626">
    <property type="entry name" value="PbH1"/>
</dbReference>
<feature type="compositionally biased region" description="Basic and acidic residues" evidence="4">
    <location>
        <begin position="1"/>
        <end position="15"/>
    </location>
</feature>
<keyword evidence="3" id="KW-0326">Glycosidase</keyword>
<dbReference type="PANTHER" id="PTHR31339">
    <property type="entry name" value="PECTIN LYASE-RELATED"/>
    <property type="match status" value="1"/>
</dbReference>
<dbReference type="eggNOG" id="arCOG10471">
    <property type="taxonomic scope" value="Archaea"/>
</dbReference>
<dbReference type="InterPro" id="IPR012334">
    <property type="entry name" value="Pectin_lyas_fold"/>
</dbReference>
<comment type="similarity">
    <text evidence="1">Belongs to the glycosyl hydrolase 28 family.</text>
</comment>
<evidence type="ECO:0000256" key="2">
    <source>
        <dbReference type="ARBA" id="ARBA00022801"/>
    </source>
</evidence>
<dbReference type="GO" id="GO:0005975">
    <property type="term" value="P:carbohydrate metabolic process"/>
    <property type="evidence" value="ECO:0007669"/>
    <property type="project" value="InterPro"/>
</dbReference>